<evidence type="ECO:0008006" key="3">
    <source>
        <dbReference type="Google" id="ProtNLM"/>
    </source>
</evidence>
<dbReference type="Proteomes" id="UP000473699">
    <property type="component" value="Unassembled WGS sequence"/>
</dbReference>
<dbReference type="EMBL" id="VUNH01000009">
    <property type="protein sequence ID" value="MST56191.1"/>
    <property type="molecule type" value="Genomic_DNA"/>
</dbReference>
<sequence length="471" mass="52718">MKKVPLLYNLSVLKSERTLDELAELLKTALSKCWNRQTRALLMELLSEVRALGGRAAATSGDVGRIEAKAAKYLGVGLAEAARRPVAEAISTSYRHGLHGVGVDFALKAPDLSAIDLLREDGLYWLGGGYDRFASDAIRKSLWAYYETGATRLQLAEHLEDSLSQLAEPKMEGYFNLLADHWVARTNELGRVAGYEEAGVEYVQVVAVLDAHTTQICRSMHGRVIPVGALSRQRDRLLSAARRHDADAMKAAQPMFGDQEVPAATKTSALIDAGIGLPPYHFRCRTTTVAYFPPVEYLEKVSQWAIDGEVPAQELPGLLDHAREARWGSHEVIWEKRDGGDGQRHATSFVHYMKHGKREFHATMAEYNERIASLIRRGGRDAYLIIEDKKAPHPQIVFHDTKTGEQVIISLKGQTIATFSKRKKFKPRSEAQVVVPLPKMKGVTKSWMPKWKRFLKNIRITSILKNSRRKS</sequence>
<name>A0A6L5YD78_9BACT</name>
<evidence type="ECO:0000313" key="2">
    <source>
        <dbReference type="Proteomes" id="UP000473699"/>
    </source>
</evidence>
<protein>
    <recommendedName>
        <fullName evidence="3">Phage head morphogenesis domain-containing protein</fullName>
    </recommendedName>
</protein>
<dbReference type="AlphaFoldDB" id="A0A6L5YD78"/>
<comment type="caution">
    <text evidence="1">The sequence shown here is derived from an EMBL/GenBank/DDBJ whole genome shotgun (WGS) entry which is preliminary data.</text>
</comment>
<dbReference type="RefSeq" id="WP_154529268.1">
    <property type="nucleotide sequence ID" value="NZ_VUNH01000009.1"/>
</dbReference>
<organism evidence="1 2">
    <name type="scientific">Pyramidobacter porci</name>
    <dbReference type="NCBI Taxonomy" id="2605789"/>
    <lineage>
        <taxon>Bacteria</taxon>
        <taxon>Thermotogati</taxon>
        <taxon>Synergistota</taxon>
        <taxon>Synergistia</taxon>
        <taxon>Synergistales</taxon>
        <taxon>Dethiosulfovibrionaceae</taxon>
        <taxon>Pyramidobacter</taxon>
    </lineage>
</organism>
<keyword evidence="2" id="KW-1185">Reference proteome</keyword>
<proteinExistence type="predicted"/>
<accession>A0A6L5YD78</accession>
<gene>
    <name evidence="1" type="ORF">FYJ74_09130</name>
</gene>
<reference evidence="1 2" key="1">
    <citation type="submission" date="2019-08" db="EMBL/GenBank/DDBJ databases">
        <title>In-depth cultivation of the pig gut microbiome towards novel bacterial diversity and tailored functional studies.</title>
        <authorList>
            <person name="Wylensek D."/>
            <person name="Hitch T.C.A."/>
            <person name="Clavel T."/>
        </authorList>
    </citation>
    <scope>NUCLEOTIDE SEQUENCE [LARGE SCALE GENOMIC DNA]</scope>
    <source>
        <strain evidence="1 2">SM-530-WT-4B</strain>
    </source>
</reference>
<evidence type="ECO:0000313" key="1">
    <source>
        <dbReference type="EMBL" id="MST56191.1"/>
    </source>
</evidence>